<dbReference type="VEuPathDB" id="FungiDB:TEQG_00048"/>
<dbReference type="Proteomes" id="UP000009169">
    <property type="component" value="Unassembled WGS sequence"/>
</dbReference>
<feature type="region of interest" description="Disordered" evidence="1">
    <location>
        <begin position="1"/>
        <end position="47"/>
    </location>
</feature>
<sequence length="204" mass="22860">MAENCEEPDQYGSMSLDPPDGPEYSASGRYSEDIEESDSIMEESGSDTIGRSALGKEFWTRIGESLDIPWHEAEAMHFELGEEELSSRAGDTAQHPTINDMITNVQKDIDHLSGLLHLLTDEPYEELTYSRLLHALARASTSAATVTKHIDENLGTWKARDIASMDEIERHELVPSVVNFTMTERDDQYVLVPETAGMTLEIRK</sequence>
<keyword evidence="3" id="KW-1185">Reference proteome</keyword>
<dbReference type="OrthoDB" id="4174143at2759"/>
<dbReference type="EMBL" id="DS995718">
    <property type="protein sequence ID" value="EGE00994.1"/>
    <property type="molecule type" value="Genomic_DNA"/>
</dbReference>
<protein>
    <submittedName>
        <fullName evidence="2">Uncharacterized protein</fullName>
    </submittedName>
</protein>
<gene>
    <name evidence="2" type="ORF">TEQG_00048</name>
</gene>
<evidence type="ECO:0000256" key="1">
    <source>
        <dbReference type="SAM" id="MobiDB-lite"/>
    </source>
</evidence>
<name>F2PGH6_TRIEC</name>
<evidence type="ECO:0000313" key="3">
    <source>
        <dbReference type="Proteomes" id="UP000009169"/>
    </source>
</evidence>
<feature type="compositionally biased region" description="Acidic residues" evidence="1">
    <location>
        <begin position="33"/>
        <end position="45"/>
    </location>
</feature>
<evidence type="ECO:0000313" key="2">
    <source>
        <dbReference type="EMBL" id="EGE00994.1"/>
    </source>
</evidence>
<dbReference type="eggNOG" id="ENOG502RQX8">
    <property type="taxonomic scope" value="Eukaryota"/>
</dbReference>
<dbReference type="HOGENOM" id="CLU_117316_0_0_1"/>
<reference evidence="3" key="1">
    <citation type="journal article" date="2012" name="MBio">
        <title>Comparative genome analysis of Trichophyton rubrum and related dermatophytes reveals candidate genes involved in infection.</title>
        <authorList>
            <person name="Martinez D.A."/>
            <person name="Oliver B.G."/>
            <person name="Graeser Y."/>
            <person name="Goldberg J.M."/>
            <person name="Li W."/>
            <person name="Martinez-Rossi N.M."/>
            <person name="Monod M."/>
            <person name="Shelest E."/>
            <person name="Barton R.C."/>
            <person name="Birch E."/>
            <person name="Brakhage A.A."/>
            <person name="Chen Z."/>
            <person name="Gurr S.J."/>
            <person name="Heiman D."/>
            <person name="Heitman J."/>
            <person name="Kosti I."/>
            <person name="Rossi A."/>
            <person name="Saif S."/>
            <person name="Samalova M."/>
            <person name="Saunders C.W."/>
            <person name="Shea T."/>
            <person name="Summerbell R.C."/>
            <person name="Xu J."/>
            <person name="Young S."/>
            <person name="Zeng Q."/>
            <person name="Birren B.W."/>
            <person name="Cuomo C.A."/>
            <person name="White T.C."/>
        </authorList>
    </citation>
    <scope>NUCLEOTIDE SEQUENCE [LARGE SCALE GENOMIC DNA]</scope>
    <source>
        <strain evidence="3">ATCC MYA-4606 / CBS 127.97</strain>
    </source>
</reference>
<accession>F2PGH6</accession>
<organism evidence="2 3">
    <name type="scientific">Trichophyton equinum (strain ATCC MYA-4606 / CBS 127.97)</name>
    <name type="common">Horse ringworm fungus</name>
    <dbReference type="NCBI Taxonomy" id="559882"/>
    <lineage>
        <taxon>Eukaryota</taxon>
        <taxon>Fungi</taxon>
        <taxon>Dikarya</taxon>
        <taxon>Ascomycota</taxon>
        <taxon>Pezizomycotina</taxon>
        <taxon>Eurotiomycetes</taxon>
        <taxon>Eurotiomycetidae</taxon>
        <taxon>Onygenales</taxon>
        <taxon>Arthrodermataceae</taxon>
        <taxon>Trichophyton</taxon>
    </lineage>
</organism>
<proteinExistence type="predicted"/>
<dbReference type="AlphaFoldDB" id="F2PGH6"/>